<organism evidence="1 2">
    <name type="scientific">Anoxybacteroides voinovskiense</name>
    <dbReference type="NCBI Taxonomy" id="230470"/>
    <lineage>
        <taxon>Bacteria</taxon>
        <taxon>Bacillati</taxon>
        <taxon>Bacillota</taxon>
        <taxon>Bacilli</taxon>
        <taxon>Bacillales</taxon>
        <taxon>Anoxybacillaceae</taxon>
        <taxon>Anoxybacteroides</taxon>
    </lineage>
</organism>
<comment type="caution">
    <text evidence="1">The sequence shown here is derived from an EMBL/GenBank/DDBJ whole genome shotgun (WGS) entry which is preliminary data.</text>
</comment>
<proteinExistence type="predicted"/>
<dbReference type="EMBL" id="JACIDE010000044">
    <property type="protein sequence ID" value="MBB4075661.1"/>
    <property type="molecule type" value="Genomic_DNA"/>
</dbReference>
<keyword evidence="2" id="KW-1185">Reference proteome</keyword>
<dbReference type="Gene3D" id="3.10.450.150">
    <property type="entry name" value="enterococcus faecalis protein"/>
    <property type="match status" value="1"/>
</dbReference>
<dbReference type="AlphaFoldDB" id="A0A840DRB5"/>
<sequence length="99" mass="12246">MFERYKPRYMTRAVADTLSEEHLQFILRYVDERNEQMTDYLQVFEFYVENHEQWLVQRQEQPERETTVFVPLEKALPIEQTVWVMDQQDYVIVLFPSCY</sequence>
<protein>
    <submittedName>
        <fullName evidence="1">Uncharacterized protein</fullName>
    </submittedName>
</protein>
<dbReference type="Pfam" id="PF06124">
    <property type="entry name" value="DUF960"/>
    <property type="match status" value="1"/>
</dbReference>
<evidence type="ECO:0000313" key="2">
    <source>
        <dbReference type="Proteomes" id="UP000559598"/>
    </source>
</evidence>
<name>A0A840DRB5_9BACL</name>
<dbReference type="Proteomes" id="UP000559598">
    <property type="component" value="Unassembled WGS sequence"/>
</dbReference>
<evidence type="ECO:0000313" key="1">
    <source>
        <dbReference type="EMBL" id="MBB4075661.1"/>
    </source>
</evidence>
<accession>A0A840DRB5</accession>
<dbReference type="RefSeq" id="WP_183186119.1">
    <property type="nucleotide sequence ID" value="NZ_BMNP01000048.1"/>
</dbReference>
<reference evidence="1 2" key="1">
    <citation type="submission" date="2020-08" db="EMBL/GenBank/DDBJ databases">
        <title>Genomic Encyclopedia of Type Strains, Phase IV (KMG-IV): sequencing the most valuable type-strain genomes for metagenomic binning, comparative biology and taxonomic classification.</title>
        <authorList>
            <person name="Goeker M."/>
        </authorList>
    </citation>
    <scope>NUCLEOTIDE SEQUENCE [LARGE SCALE GENOMIC DNA]</scope>
    <source>
        <strain evidence="1 2">DSM 17075</strain>
    </source>
</reference>
<dbReference type="InterPro" id="IPR009303">
    <property type="entry name" value="DUF960"/>
</dbReference>
<gene>
    <name evidence="1" type="ORF">GGR02_003515</name>
</gene>